<feature type="transmembrane region" description="Helical" evidence="8">
    <location>
        <begin position="562"/>
        <end position="581"/>
    </location>
</feature>
<feature type="compositionally biased region" description="Low complexity" evidence="7">
    <location>
        <begin position="93"/>
        <end position="103"/>
    </location>
</feature>
<feature type="compositionally biased region" description="Polar residues" evidence="7">
    <location>
        <begin position="383"/>
        <end position="393"/>
    </location>
</feature>
<keyword evidence="3" id="KW-0732">Signal</keyword>
<feature type="compositionally biased region" description="Low complexity" evidence="7">
    <location>
        <begin position="395"/>
        <end position="411"/>
    </location>
</feature>
<dbReference type="SMART" id="SM00765">
    <property type="entry name" value="MANEC"/>
    <property type="match status" value="1"/>
</dbReference>
<evidence type="ECO:0000256" key="1">
    <source>
        <dbReference type="ARBA" id="ARBA00004479"/>
    </source>
</evidence>
<evidence type="ECO:0000256" key="2">
    <source>
        <dbReference type="ARBA" id="ARBA00022692"/>
    </source>
</evidence>
<feature type="region of interest" description="Disordered" evidence="7">
    <location>
        <begin position="365"/>
        <end position="448"/>
    </location>
</feature>
<feature type="compositionally biased region" description="Polar residues" evidence="7">
    <location>
        <begin position="463"/>
        <end position="488"/>
    </location>
</feature>
<feature type="compositionally biased region" description="Gly residues" evidence="7">
    <location>
        <begin position="1"/>
        <end position="23"/>
    </location>
</feature>
<dbReference type="PANTHER" id="PTHR46876:SF3">
    <property type="entry name" value="MANSC DOMAIN CONTAINING 1"/>
    <property type="match status" value="1"/>
</dbReference>
<evidence type="ECO:0000313" key="9">
    <source>
        <dbReference type="Ensembl" id="ENSCMUP00000013912.2"/>
    </source>
</evidence>
<evidence type="ECO:0000256" key="8">
    <source>
        <dbReference type="SAM" id="Phobius"/>
    </source>
</evidence>
<evidence type="ECO:0000256" key="7">
    <source>
        <dbReference type="SAM" id="MobiDB-lite"/>
    </source>
</evidence>
<dbReference type="AlphaFoldDB" id="A0A8C3DZH0"/>
<dbReference type="Proteomes" id="UP000694553">
    <property type="component" value="Unassembled WGS sequence"/>
</dbReference>
<dbReference type="PANTHER" id="PTHR46876">
    <property type="entry name" value="LOW-DENSITY LIPOPROTEIN RECEPTOR-RELATED PROTEIN 11"/>
    <property type="match status" value="1"/>
</dbReference>
<keyword evidence="10" id="KW-1185">Reference proteome</keyword>
<name>A0A8C3DZH0_CORMO</name>
<accession>A0A8U7M4K3</accession>
<dbReference type="Ensembl" id="ENSCMUT00000014942.2">
    <property type="protein sequence ID" value="ENSCMUP00000013912.2"/>
    <property type="gene ID" value="ENSCMUG00000008702.2"/>
</dbReference>
<dbReference type="Pfam" id="PF07502">
    <property type="entry name" value="MANEC"/>
    <property type="match status" value="1"/>
</dbReference>
<dbReference type="OMA" id="ASTIDQH"/>
<reference evidence="9" key="3">
    <citation type="submission" date="2025-09" db="UniProtKB">
        <authorList>
            <consortium name="Ensembl"/>
        </authorList>
    </citation>
    <scope>IDENTIFICATION</scope>
</reference>
<protein>
    <submittedName>
        <fullName evidence="9">MANSC domain containing 1</fullName>
    </submittedName>
</protein>
<keyword evidence="2 8" id="KW-0812">Transmembrane</keyword>
<feature type="compositionally biased region" description="Basic and acidic residues" evidence="7">
    <location>
        <begin position="533"/>
        <end position="543"/>
    </location>
</feature>
<feature type="region of interest" description="Disordered" evidence="7">
    <location>
        <begin position="1"/>
        <end position="153"/>
    </location>
</feature>
<gene>
    <name evidence="9" type="primary">MANSC1</name>
</gene>
<reference evidence="9" key="2">
    <citation type="submission" date="2025-08" db="UniProtKB">
        <authorList>
            <consortium name="Ensembl"/>
        </authorList>
    </citation>
    <scope>IDENTIFICATION</scope>
</reference>
<evidence type="ECO:0000256" key="4">
    <source>
        <dbReference type="ARBA" id="ARBA00022989"/>
    </source>
</evidence>
<feature type="region of interest" description="Disordered" evidence="7">
    <location>
        <begin position="460"/>
        <end position="502"/>
    </location>
</feature>
<dbReference type="PROSITE" id="PS50986">
    <property type="entry name" value="MANSC"/>
    <property type="match status" value="1"/>
</dbReference>
<feature type="region of interest" description="Disordered" evidence="7">
    <location>
        <begin position="521"/>
        <end position="543"/>
    </location>
</feature>
<feature type="compositionally biased region" description="Polar residues" evidence="7">
    <location>
        <begin position="521"/>
        <end position="531"/>
    </location>
</feature>
<feature type="compositionally biased region" description="Gly residues" evidence="7">
    <location>
        <begin position="31"/>
        <end position="51"/>
    </location>
</feature>
<dbReference type="InterPro" id="IPR011106">
    <property type="entry name" value="MANSC_N"/>
</dbReference>
<reference evidence="10" key="1">
    <citation type="submission" date="2019-10" db="EMBL/GenBank/DDBJ databases">
        <title>Corvus moneduloides (New Caledonian crow) genome, bCorMon1, primary haplotype.</title>
        <authorList>
            <person name="Rutz C."/>
            <person name="Fungtammasan C."/>
            <person name="Mountcastle J."/>
            <person name="Formenti G."/>
            <person name="Chow W."/>
            <person name="Howe K."/>
            <person name="Steele M.P."/>
            <person name="Fernandes J."/>
            <person name="Gilbert M.T.P."/>
            <person name="Fedrigo O."/>
            <person name="Jarvis E.D."/>
            <person name="Gemmell N."/>
        </authorList>
    </citation>
    <scope>NUCLEOTIDE SEQUENCE [LARGE SCALE GENOMIC DNA]</scope>
</reference>
<evidence type="ECO:0000313" key="10">
    <source>
        <dbReference type="Proteomes" id="UP000694553"/>
    </source>
</evidence>
<proteinExistence type="predicted"/>
<evidence type="ECO:0000256" key="3">
    <source>
        <dbReference type="ARBA" id="ARBA00022729"/>
    </source>
</evidence>
<keyword evidence="4 8" id="KW-1133">Transmembrane helix</keyword>
<comment type="subcellular location">
    <subcellularLocation>
        <location evidence="1">Membrane</location>
        <topology evidence="1">Single-pass type I membrane protein</topology>
    </subcellularLocation>
</comment>
<keyword evidence="6" id="KW-0325">Glycoprotein</keyword>
<dbReference type="InterPro" id="IPR013980">
    <property type="entry name" value="MANSC_dom"/>
</dbReference>
<evidence type="ECO:0000256" key="6">
    <source>
        <dbReference type="ARBA" id="ARBA00023180"/>
    </source>
</evidence>
<feature type="compositionally biased region" description="Low complexity" evidence="7">
    <location>
        <begin position="422"/>
        <end position="445"/>
    </location>
</feature>
<dbReference type="GO" id="GO:0016020">
    <property type="term" value="C:membrane"/>
    <property type="evidence" value="ECO:0007669"/>
    <property type="project" value="UniProtKB-SubCell"/>
</dbReference>
<evidence type="ECO:0000256" key="5">
    <source>
        <dbReference type="ARBA" id="ARBA00023136"/>
    </source>
</evidence>
<keyword evidence="5 8" id="KW-0472">Membrane</keyword>
<organism evidence="9 10">
    <name type="scientific">Corvus moneduloides</name>
    <name type="common">New Caledonian crow</name>
    <dbReference type="NCBI Taxonomy" id="1196302"/>
    <lineage>
        <taxon>Eukaryota</taxon>
        <taxon>Metazoa</taxon>
        <taxon>Chordata</taxon>
        <taxon>Craniata</taxon>
        <taxon>Vertebrata</taxon>
        <taxon>Euteleostomi</taxon>
        <taxon>Archelosauria</taxon>
        <taxon>Archosauria</taxon>
        <taxon>Dinosauria</taxon>
        <taxon>Saurischia</taxon>
        <taxon>Theropoda</taxon>
        <taxon>Coelurosauria</taxon>
        <taxon>Aves</taxon>
        <taxon>Neognathae</taxon>
        <taxon>Neoaves</taxon>
        <taxon>Telluraves</taxon>
        <taxon>Australaves</taxon>
        <taxon>Passeriformes</taxon>
        <taxon>Corvoidea</taxon>
        <taxon>Corvidae</taxon>
        <taxon>Corvus</taxon>
    </lineage>
</organism>
<accession>A0A8C3DZH0</accession>
<sequence length="621" mass="64488">MQAGEGGGGQAGRQAGEGGGGQAGKQAGRQAGKGGGGQAGKQAGEGGGGQAGMQASRQAGEGGGGQQGARARLPGPLLPDVPGRPRFPERPSRAWPRSAAAFPTPRCGRGQPEGAPGTRARPGSSGDSSTGVPRLPLAANPGRAGGAPRGPARVTMARGGSLWPVRLLVITCVMAGPALSQECSAEKMENSIIDIDLSLPRGVRGAEPLRVPSAGACARACCSGHRLAGDKKCNLIIFYAARTSTHPNCYLFYCPSTEACPMKPATGLVSYKITRDIHAPEDKSIKTENFSSNDYSLPLDAGTIISHSQNIHQNHTASSQQSVFHQASELLNHIGKHLDNMEFHTVFPESPRAKEAESLDLISRQKGVNLPPNTPSAVPVGNPTASFPTTTQAGAPKTSSASLPPLPTSAAQLESRTTSLHPGAAQPATTSPTTAASPPAAATGAKPGVPVTSVAVTHVPLSKPTNSASTSTTKQVTTNSGSATTPSRLRTPAMAPEPTVVSSSHTSHVTLLSFPGFTLSSDSPASSQNDLWGSDRSDSERSLSEGVLRGKGVFQLGEKSSLVAALLFGVIFLLLVIVLTGKKIHESLQKRHYTSYFQRFLVKEHDKEEHFWTMSSQNDKY</sequence>